<evidence type="ECO:0000256" key="4">
    <source>
        <dbReference type="ARBA" id="ARBA00022676"/>
    </source>
</evidence>
<evidence type="ECO:0000256" key="1">
    <source>
        <dbReference type="ARBA" id="ARBA00004447"/>
    </source>
</evidence>
<feature type="domain" description="Fucosyltransferase N-terminal" evidence="15">
    <location>
        <begin position="165"/>
        <end position="262"/>
    </location>
</feature>
<comment type="similarity">
    <text evidence="3 12">Belongs to the glycosyltransferase 10 family.</text>
</comment>
<dbReference type="PANTHER" id="PTHR48438">
    <property type="entry name" value="ALPHA-(1,3)-FUCOSYLTRANSFERASE C-RELATED"/>
    <property type="match status" value="1"/>
</dbReference>
<dbReference type="InterPro" id="IPR001503">
    <property type="entry name" value="Glyco_trans_10"/>
</dbReference>
<dbReference type="PROSITE" id="PS51257">
    <property type="entry name" value="PROKAR_LIPOPROTEIN"/>
    <property type="match status" value="1"/>
</dbReference>
<evidence type="ECO:0000256" key="7">
    <source>
        <dbReference type="ARBA" id="ARBA00022968"/>
    </source>
</evidence>
<evidence type="ECO:0000256" key="12">
    <source>
        <dbReference type="RuleBase" id="RU003832"/>
    </source>
</evidence>
<keyword evidence="11" id="KW-0325">Glycoprotein</keyword>
<dbReference type="Pfam" id="PF00852">
    <property type="entry name" value="Glyco_transf_10"/>
    <property type="match status" value="1"/>
</dbReference>
<keyword evidence="7" id="KW-0735">Signal-anchor</keyword>
<feature type="compositionally biased region" description="Basic and acidic residues" evidence="13">
    <location>
        <begin position="477"/>
        <end position="503"/>
    </location>
</feature>
<evidence type="ECO:0000256" key="13">
    <source>
        <dbReference type="SAM" id="MobiDB-lite"/>
    </source>
</evidence>
<dbReference type="InterPro" id="IPR038577">
    <property type="entry name" value="GT10-like_C_sf"/>
</dbReference>
<organism evidence="16">
    <name type="scientific">Notodromas monacha</name>
    <dbReference type="NCBI Taxonomy" id="399045"/>
    <lineage>
        <taxon>Eukaryota</taxon>
        <taxon>Metazoa</taxon>
        <taxon>Ecdysozoa</taxon>
        <taxon>Arthropoda</taxon>
        <taxon>Crustacea</taxon>
        <taxon>Oligostraca</taxon>
        <taxon>Ostracoda</taxon>
        <taxon>Podocopa</taxon>
        <taxon>Podocopida</taxon>
        <taxon>Cypridocopina</taxon>
        <taxon>Cypridoidea</taxon>
        <taxon>Cyprididae</taxon>
        <taxon>Notodromas</taxon>
    </lineage>
</organism>
<protein>
    <recommendedName>
        <fullName evidence="12">Fucosyltransferase</fullName>
        <ecNumber evidence="12">2.4.1.-</ecNumber>
    </recommendedName>
</protein>
<evidence type="ECO:0000256" key="5">
    <source>
        <dbReference type="ARBA" id="ARBA00022679"/>
    </source>
</evidence>
<dbReference type="Proteomes" id="UP000678499">
    <property type="component" value="Unassembled WGS sequence"/>
</dbReference>
<keyword evidence="4 12" id="KW-0328">Glycosyltransferase</keyword>
<evidence type="ECO:0000256" key="11">
    <source>
        <dbReference type="ARBA" id="ARBA00023180"/>
    </source>
</evidence>
<evidence type="ECO:0000259" key="14">
    <source>
        <dbReference type="Pfam" id="PF00852"/>
    </source>
</evidence>
<evidence type="ECO:0000259" key="15">
    <source>
        <dbReference type="Pfam" id="PF17039"/>
    </source>
</evidence>
<comment type="pathway">
    <text evidence="2">Protein modification; protein glycosylation.</text>
</comment>
<evidence type="ECO:0000313" key="17">
    <source>
        <dbReference type="Proteomes" id="UP000678499"/>
    </source>
</evidence>
<keyword evidence="5 12" id="KW-0808">Transferase</keyword>
<dbReference type="Gene3D" id="3.40.50.11660">
    <property type="entry name" value="Glycosyl transferase family 10, C-terminal domain"/>
    <property type="match status" value="1"/>
</dbReference>
<feature type="region of interest" description="Disordered" evidence="13">
    <location>
        <begin position="476"/>
        <end position="503"/>
    </location>
</feature>
<dbReference type="AlphaFoldDB" id="A0A7R9BYB2"/>
<evidence type="ECO:0000256" key="6">
    <source>
        <dbReference type="ARBA" id="ARBA00022692"/>
    </source>
</evidence>
<dbReference type="EC" id="2.4.1.-" evidence="12"/>
<gene>
    <name evidence="16" type="ORF">NMOB1V02_LOCUS9851</name>
</gene>
<keyword evidence="17" id="KW-1185">Reference proteome</keyword>
<evidence type="ECO:0000256" key="8">
    <source>
        <dbReference type="ARBA" id="ARBA00022989"/>
    </source>
</evidence>
<accession>A0A7R9BYB2</accession>
<dbReference type="FunFam" id="3.40.50.11660:FF:000004">
    <property type="entry name" value="Glycoprotein 3-alpha-L-fucosyltransferase A"/>
    <property type="match status" value="1"/>
</dbReference>
<feature type="domain" description="Fucosyltransferase C-terminal" evidence="14">
    <location>
        <begin position="283"/>
        <end position="458"/>
    </location>
</feature>
<evidence type="ECO:0000313" key="16">
    <source>
        <dbReference type="EMBL" id="CAD7282222.1"/>
    </source>
</evidence>
<dbReference type="EMBL" id="CAJPEX010003623">
    <property type="protein sequence ID" value="CAG0922374.1"/>
    <property type="molecule type" value="Genomic_DNA"/>
</dbReference>
<dbReference type="GO" id="GO:0008417">
    <property type="term" value="F:fucosyltransferase activity"/>
    <property type="evidence" value="ECO:0007669"/>
    <property type="project" value="InterPro"/>
</dbReference>
<dbReference type="UniPathway" id="UPA00378"/>
<dbReference type="OrthoDB" id="427096at2759"/>
<dbReference type="PANTHER" id="PTHR48438:SF1">
    <property type="entry name" value="ALPHA-(1,3)-FUCOSYLTRANSFERASE C-RELATED"/>
    <property type="match status" value="1"/>
</dbReference>
<reference evidence="16" key="1">
    <citation type="submission" date="2020-11" db="EMBL/GenBank/DDBJ databases">
        <authorList>
            <person name="Tran Van P."/>
        </authorList>
    </citation>
    <scope>NUCLEOTIDE SEQUENCE</scope>
</reference>
<evidence type="ECO:0000256" key="9">
    <source>
        <dbReference type="ARBA" id="ARBA00023034"/>
    </source>
</evidence>
<dbReference type="Pfam" id="PF17039">
    <property type="entry name" value="Glyco_tran_10_N"/>
    <property type="match status" value="1"/>
</dbReference>
<proteinExistence type="inferred from homology"/>
<keyword evidence="8 12" id="KW-1133">Transmembrane helix</keyword>
<sequence length="503" mass="58109">MWRLKLFRRRYFRQLLIYIIIVSCFLAFLFSNSTSLYQEPEIPKSAPARREPASADYVAPVVPSTSTEPNLGKQRHLSPVGQLPWFFQNGTYCPQPTRGRKSPIWPDESSEDRIVEQLMYRPAIEHGVASGPERTSIILAQEENSVLVEERSKHEHQKSKRTGDKLVLLYNQHGWPGVKLGSGMFDKCPVRSCSVTKSKHDMRIADAVLFKDFVPAVAKPHPDQIWILYLLESPMHTQGFLNVHSINWTATYRRDSDIVTPYAKWVYYDPEVTSLPVSRNHAANKTKLVAWFVSNCHARNNRLQFVRELAKHVGVDIYGACGNYKCPRNNAKMCFDLLNARYKFYLAFENSNCVDYITEKFFVNGLTNDVVPIVMGARPQDYARAAPKKSYIHVDDFASPQDLAEYLKYLDSHDAAYNEYFTWKGTGEFINTYFFCRMCAMLHDPEPPSKEYLNLSKWWRLDAMCRRGSWNTTLEQKTSEQHKAELANKEKRGTDSDKWPVLL</sequence>
<dbReference type="EMBL" id="OA885660">
    <property type="protein sequence ID" value="CAD7282222.1"/>
    <property type="molecule type" value="Genomic_DNA"/>
</dbReference>
<dbReference type="SUPFAM" id="SSF53756">
    <property type="entry name" value="UDP-Glycosyltransferase/glycogen phosphorylase"/>
    <property type="match status" value="1"/>
</dbReference>
<dbReference type="InterPro" id="IPR055270">
    <property type="entry name" value="Glyco_tran_10_C"/>
</dbReference>
<keyword evidence="10 12" id="KW-0472">Membrane</keyword>
<name>A0A7R9BYB2_9CRUS</name>
<keyword evidence="6 12" id="KW-0812">Transmembrane</keyword>
<feature type="transmembrane region" description="Helical" evidence="12">
    <location>
        <begin position="12"/>
        <end position="30"/>
    </location>
</feature>
<comment type="subcellular location">
    <subcellularLocation>
        <location evidence="1 12">Golgi apparatus</location>
        <location evidence="1 12">Golgi stack membrane</location>
        <topology evidence="1 12">Single-pass type II membrane protein</topology>
    </subcellularLocation>
</comment>
<evidence type="ECO:0000256" key="3">
    <source>
        <dbReference type="ARBA" id="ARBA00008919"/>
    </source>
</evidence>
<evidence type="ECO:0000256" key="10">
    <source>
        <dbReference type="ARBA" id="ARBA00023136"/>
    </source>
</evidence>
<dbReference type="InterPro" id="IPR031481">
    <property type="entry name" value="Glyco_tran_10_N"/>
</dbReference>
<keyword evidence="9 12" id="KW-0333">Golgi apparatus</keyword>
<dbReference type="GO" id="GO:0032580">
    <property type="term" value="C:Golgi cisterna membrane"/>
    <property type="evidence" value="ECO:0007669"/>
    <property type="project" value="UniProtKB-SubCell"/>
</dbReference>
<evidence type="ECO:0000256" key="2">
    <source>
        <dbReference type="ARBA" id="ARBA00004922"/>
    </source>
</evidence>